<evidence type="ECO:0000313" key="3">
    <source>
        <dbReference type="Proteomes" id="UP000638462"/>
    </source>
</evidence>
<keyword evidence="1" id="KW-0732">Signal</keyword>
<evidence type="ECO:0000313" key="2">
    <source>
        <dbReference type="EMBL" id="GGF09122.1"/>
    </source>
</evidence>
<evidence type="ECO:0008006" key="4">
    <source>
        <dbReference type="Google" id="ProtNLM"/>
    </source>
</evidence>
<organism evidence="2 3">
    <name type="scientific">Pseudoalteromonas gelatinilytica</name>
    <dbReference type="NCBI Taxonomy" id="1703256"/>
    <lineage>
        <taxon>Bacteria</taxon>
        <taxon>Pseudomonadati</taxon>
        <taxon>Pseudomonadota</taxon>
        <taxon>Gammaproteobacteria</taxon>
        <taxon>Alteromonadales</taxon>
        <taxon>Pseudoalteromonadaceae</taxon>
        <taxon>Pseudoalteromonas</taxon>
    </lineage>
</organism>
<proteinExistence type="predicted"/>
<protein>
    <recommendedName>
        <fullName evidence="4">ABC transporter substrate-binding protein</fullName>
    </recommendedName>
</protein>
<reference evidence="3" key="1">
    <citation type="journal article" date="2019" name="Int. J. Syst. Evol. Microbiol.">
        <title>The Global Catalogue of Microorganisms (GCM) 10K type strain sequencing project: providing services to taxonomists for standard genome sequencing and annotation.</title>
        <authorList>
            <consortium name="The Broad Institute Genomics Platform"/>
            <consortium name="The Broad Institute Genome Sequencing Center for Infectious Disease"/>
            <person name="Wu L."/>
            <person name="Ma J."/>
        </authorList>
    </citation>
    <scope>NUCLEOTIDE SEQUENCE [LARGE SCALE GENOMIC DNA]</scope>
    <source>
        <strain evidence="3">CGMCC 1.15394</strain>
    </source>
</reference>
<feature type="chain" id="PRO_5047125381" description="ABC transporter substrate-binding protein" evidence="1">
    <location>
        <begin position="24"/>
        <end position="308"/>
    </location>
</feature>
<dbReference type="EMBL" id="BMIT01000020">
    <property type="protein sequence ID" value="GGF09122.1"/>
    <property type="molecule type" value="Genomic_DNA"/>
</dbReference>
<accession>A0ABQ1U539</accession>
<dbReference type="RefSeq" id="WP_188730989.1">
    <property type="nucleotide sequence ID" value="NZ_BMIT01000020.1"/>
</dbReference>
<name>A0ABQ1U539_9GAMM</name>
<dbReference type="Proteomes" id="UP000638462">
    <property type="component" value="Unassembled WGS sequence"/>
</dbReference>
<dbReference type="SUPFAM" id="SSF53850">
    <property type="entry name" value="Periplasmic binding protein-like II"/>
    <property type="match status" value="1"/>
</dbReference>
<keyword evidence="3" id="KW-1185">Reference proteome</keyword>
<feature type="signal peptide" evidence="1">
    <location>
        <begin position="1"/>
        <end position="23"/>
    </location>
</feature>
<evidence type="ECO:0000256" key="1">
    <source>
        <dbReference type="SAM" id="SignalP"/>
    </source>
</evidence>
<gene>
    <name evidence="2" type="ORF">GCM10008027_37600</name>
</gene>
<sequence length="308" mass="34814">MSKYIKQVVCVVAGILLAPITHASDKLSITWLETDNKPFFLDKSEQYPFGGLCNNITDQLIEAMPNFKHRKSLLPPKRLSKYLDEGHLACYACMIHRDKKTNRATYSIPTTVYPPFSVLSTKEKALKIKQKHGNPVSLISLLTDANFMYGQNDARKFGSKLDTIAKNTKLYESAALSGTGSHANQALLSQLEHGYIDYTIDYPYVADYYNQQNQQNIQKLTIVNPAQNVVFGAIGCSTNAPNNYAEKVLAEINEALKSKVLPSERYQQSQRVWLEQSFPEFSTYYQRYILDPLKETAIDEITTPADHP</sequence>
<comment type="caution">
    <text evidence="2">The sequence shown here is derived from an EMBL/GenBank/DDBJ whole genome shotgun (WGS) entry which is preliminary data.</text>
</comment>